<dbReference type="SUPFAM" id="SSF50331">
    <property type="entry name" value="MOP-like"/>
    <property type="match status" value="1"/>
</dbReference>
<dbReference type="Proteomes" id="UP000036520">
    <property type="component" value="Chromosome"/>
</dbReference>
<dbReference type="SUPFAM" id="SSF52540">
    <property type="entry name" value="P-loop containing nucleoside triphosphate hydrolases"/>
    <property type="match status" value="1"/>
</dbReference>
<feature type="domain" description="ABC transporter" evidence="4">
    <location>
        <begin position="4"/>
        <end position="237"/>
    </location>
</feature>
<evidence type="ECO:0000256" key="3">
    <source>
        <dbReference type="ARBA" id="ARBA00022840"/>
    </source>
</evidence>
<keyword evidence="3 5" id="KW-0067">ATP-binding</keyword>
<evidence type="ECO:0000256" key="1">
    <source>
        <dbReference type="ARBA" id="ARBA00022448"/>
    </source>
</evidence>
<dbReference type="PANTHER" id="PTHR42781:SF4">
    <property type="entry name" value="SPERMIDINE_PUTRESCINE IMPORT ATP-BINDING PROTEIN POTA"/>
    <property type="match status" value="1"/>
</dbReference>
<dbReference type="AlphaFoldDB" id="A0A0H4PFQ6"/>
<keyword evidence="6" id="KW-1185">Reference proteome</keyword>
<evidence type="ECO:0000259" key="4">
    <source>
        <dbReference type="PROSITE" id="PS50893"/>
    </source>
</evidence>
<dbReference type="OrthoDB" id="1114670at2"/>
<dbReference type="PROSITE" id="PS00211">
    <property type="entry name" value="ABC_TRANSPORTER_1"/>
    <property type="match status" value="1"/>
</dbReference>
<evidence type="ECO:0000313" key="6">
    <source>
        <dbReference type="Proteomes" id="UP000036520"/>
    </source>
</evidence>
<reference evidence="5 6" key="1">
    <citation type="submission" date="2015-07" db="EMBL/GenBank/DDBJ databases">
        <authorList>
            <person name="Kim K.M."/>
        </authorList>
    </citation>
    <scope>NUCLEOTIDE SEQUENCE [LARGE SCALE GENOMIC DNA]</scope>
    <source>
        <strain evidence="5 6">KCTC 12363</strain>
    </source>
</reference>
<dbReference type="EMBL" id="CP012040">
    <property type="protein sequence ID" value="AKP51663.1"/>
    <property type="molecule type" value="Genomic_DNA"/>
</dbReference>
<dbReference type="Gene3D" id="3.40.50.300">
    <property type="entry name" value="P-loop containing nucleotide triphosphate hydrolases"/>
    <property type="match status" value="1"/>
</dbReference>
<dbReference type="KEGG" id="camu:CA2015_2243"/>
<dbReference type="GO" id="GO:0016887">
    <property type="term" value="F:ATP hydrolysis activity"/>
    <property type="evidence" value="ECO:0007669"/>
    <property type="project" value="InterPro"/>
</dbReference>
<dbReference type="InterPro" id="IPR017871">
    <property type="entry name" value="ABC_transporter-like_CS"/>
</dbReference>
<dbReference type="RefSeq" id="WP_048641976.1">
    <property type="nucleotide sequence ID" value="NZ_CP012040.1"/>
</dbReference>
<dbReference type="InterPro" id="IPR050093">
    <property type="entry name" value="ABC_SmlMolc_Importer"/>
</dbReference>
<dbReference type="STRING" id="320787.CA2015_2243"/>
<dbReference type="InterPro" id="IPR003439">
    <property type="entry name" value="ABC_transporter-like_ATP-bd"/>
</dbReference>
<accession>A0A0H4PFQ6</accession>
<dbReference type="InterPro" id="IPR027417">
    <property type="entry name" value="P-loop_NTPase"/>
</dbReference>
<protein>
    <submittedName>
        <fullName evidence="5">Spermidine/putrescine transport ATP-binding protein potA</fullName>
    </submittedName>
</protein>
<sequence>MSYLKIEGLTKTYNGELKALDALSLNISKSERWSIIGASGSGKSTLLKLIAGMEVQNEGFVYLEGKKILNPKQKLVAGYDELQLVKQDNGLFPLSTVAENISRPLLQYDKEYASERLEILLQVFGLEDKRNSFPRELSGGQQQKVAIARALSLEPEVLLLDEPFSSLDSLQKRGLLDELNLIFKTLGITVIMVTHDIQDALLLTENLCVLSEGKLLRQGKVNEIYENPQTAYVAGFFGPLNSIPGQTNQYLRPSSIKNSTTKGKIKGKVLLKRYFPDYDLLTVEVSEETPPWQITRYERDVSEGATIYMSWEENKVLILDEK</sequence>
<dbReference type="Pfam" id="PF00005">
    <property type="entry name" value="ABC_tran"/>
    <property type="match status" value="1"/>
</dbReference>
<proteinExistence type="predicted"/>
<dbReference type="InterPro" id="IPR003593">
    <property type="entry name" value="AAA+_ATPase"/>
</dbReference>
<evidence type="ECO:0000313" key="5">
    <source>
        <dbReference type="EMBL" id="AKP51663.1"/>
    </source>
</evidence>
<keyword evidence="1" id="KW-0813">Transport</keyword>
<dbReference type="InterPro" id="IPR008995">
    <property type="entry name" value="Mo/tungstate-bd_C_term_dom"/>
</dbReference>
<dbReference type="PROSITE" id="PS50893">
    <property type="entry name" value="ABC_TRANSPORTER_2"/>
    <property type="match status" value="1"/>
</dbReference>
<dbReference type="PANTHER" id="PTHR42781">
    <property type="entry name" value="SPERMIDINE/PUTRESCINE IMPORT ATP-BINDING PROTEIN POTA"/>
    <property type="match status" value="1"/>
</dbReference>
<dbReference type="SMART" id="SM00382">
    <property type="entry name" value="AAA"/>
    <property type="match status" value="1"/>
</dbReference>
<gene>
    <name evidence="5" type="ORF">CA2015_2243</name>
</gene>
<organism evidence="5 6">
    <name type="scientific">Cyclobacterium amurskyense</name>
    <dbReference type="NCBI Taxonomy" id="320787"/>
    <lineage>
        <taxon>Bacteria</taxon>
        <taxon>Pseudomonadati</taxon>
        <taxon>Bacteroidota</taxon>
        <taxon>Cytophagia</taxon>
        <taxon>Cytophagales</taxon>
        <taxon>Cyclobacteriaceae</taxon>
        <taxon>Cyclobacterium</taxon>
    </lineage>
</organism>
<keyword evidence="2" id="KW-0547">Nucleotide-binding</keyword>
<dbReference type="GO" id="GO:0005524">
    <property type="term" value="F:ATP binding"/>
    <property type="evidence" value="ECO:0007669"/>
    <property type="project" value="UniProtKB-KW"/>
</dbReference>
<evidence type="ECO:0000256" key="2">
    <source>
        <dbReference type="ARBA" id="ARBA00022741"/>
    </source>
</evidence>
<name>A0A0H4PFQ6_9BACT</name>